<accession>A0A166UCN4</accession>
<dbReference type="RefSeq" id="WP_153042929.1">
    <property type="nucleotide sequence ID" value="NZ_LITQ01000001.1"/>
</dbReference>
<comment type="function">
    <text evidence="8">Essential subunit of the Sec protein translocation channel SecYEG. Clamps together the 2 halves of SecY. May contact the channel plug during translocation.</text>
</comment>
<dbReference type="NCBIfam" id="TIGR00964">
    <property type="entry name" value="secE_bact"/>
    <property type="match status" value="1"/>
</dbReference>
<gene>
    <name evidence="8 9" type="primary">secE</name>
    <name evidence="10" type="ORF">CLCOS_22430</name>
    <name evidence="9" type="ORF">WX73_01205</name>
</gene>
<evidence type="ECO:0000256" key="3">
    <source>
        <dbReference type="ARBA" id="ARBA00022692"/>
    </source>
</evidence>
<dbReference type="InterPro" id="IPR038379">
    <property type="entry name" value="SecE_sf"/>
</dbReference>
<dbReference type="Proteomes" id="UP000077384">
    <property type="component" value="Unassembled WGS sequence"/>
</dbReference>
<protein>
    <recommendedName>
        <fullName evidence="8">Protein translocase subunit SecE</fullName>
    </recommendedName>
</protein>
<comment type="caution">
    <text evidence="9">The sequence shown here is derived from an EMBL/GenBank/DDBJ whole genome shotgun (WGS) entry which is preliminary data.</text>
</comment>
<organism evidence="9 11">
    <name type="scientific">Clostridium coskatii</name>
    <dbReference type="NCBI Taxonomy" id="1705578"/>
    <lineage>
        <taxon>Bacteria</taxon>
        <taxon>Bacillati</taxon>
        <taxon>Bacillota</taxon>
        <taxon>Clostridia</taxon>
        <taxon>Eubacteriales</taxon>
        <taxon>Clostridiaceae</taxon>
        <taxon>Clostridium</taxon>
    </lineage>
</organism>
<keyword evidence="7 8" id="KW-0472">Membrane</keyword>
<comment type="similarity">
    <text evidence="8">Belongs to the SecE/SEC61-gamma family.</text>
</comment>
<dbReference type="GO" id="GO:0065002">
    <property type="term" value="P:intracellular protein transmembrane transport"/>
    <property type="evidence" value="ECO:0007669"/>
    <property type="project" value="UniProtKB-UniRule"/>
</dbReference>
<evidence type="ECO:0000256" key="2">
    <source>
        <dbReference type="ARBA" id="ARBA00022448"/>
    </source>
</evidence>
<dbReference type="GO" id="GO:0043952">
    <property type="term" value="P:protein transport by the Sec complex"/>
    <property type="evidence" value="ECO:0007669"/>
    <property type="project" value="UniProtKB-UniRule"/>
</dbReference>
<keyword evidence="2 8" id="KW-0813">Transport</keyword>
<dbReference type="GO" id="GO:0005886">
    <property type="term" value="C:plasma membrane"/>
    <property type="evidence" value="ECO:0007669"/>
    <property type="project" value="UniProtKB-SubCell"/>
</dbReference>
<keyword evidence="12" id="KW-1185">Reference proteome</keyword>
<dbReference type="AlphaFoldDB" id="A0A166UCN4"/>
<feature type="transmembrane region" description="Helical" evidence="8">
    <location>
        <begin position="45"/>
        <end position="67"/>
    </location>
</feature>
<evidence type="ECO:0000313" key="12">
    <source>
        <dbReference type="Proteomes" id="UP000093694"/>
    </source>
</evidence>
<reference evidence="10 12" key="2">
    <citation type="journal article" date="2016" name="Front. Microbiol.">
        <title>Industrial Acetogenic Biocatalysts: A Comparative Metabolic and Genomic Analysis.</title>
        <authorList>
            <person name="Bengelsdorf F."/>
            <person name="Poehlein A."/>
            <person name="Sonja S."/>
            <person name="Erz C."/>
            <person name="Hummel T."/>
            <person name="Hoffmeister S."/>
            <person name="Daniel R."/>
            <person name="Durre P."/>
        </authorList>
    </citation>
    <scope>NUCLEOTIDE SEQUENCE [LARGE SCALE GENOMIC DNA]</scope>
    <source>
        <strain evidence="10 12">PTA-10522</strain>
    </source>
</reference>
<dbReference type="GO" id="GO:0009306">
    <property type="term" value="P:protein secretion"/>
    <property type="evidence" value="ECO:0007669"/>
    <property type="project" value="UniProtKB-UniRule"/>
</dbReference>
<dbReference type="PATRIC" id="fig|1705578.3.peg.19"/>
<dbReference type="EMBL" id="LITQ01000001">
    <property type="protein sequence ID" value="OAA94797.1"/>
    <property type="molecule type" value="Genomic_DNA"/>
</dbReference>
<keyword evidence="5 8" id="KW-1133">Transmembrane helix</keyword>
<keyword evidence="8" id="KW-1003">Cell membrane</keyword>
<name>A0A166UCN4_9CLOT</name>
<evidence type="ECO:0000256" key="4">
    <source>
        <dbReference type="ARBA" id="ARBA00022927"/>
    </source>
</evidence>
<keyword evidence="4 8" id="KW-0653">Protein transport</keyword>
<comment type="subunit">
    <text evidence="8">Component of the Sec protein translocase complex. Heterotrimer consisting of SecY, SecE and SecG subunits. The heterotrimers can form oligomers, although 1 heterotrimer is thought to be able to translocate proteins. Interacts with the ribosome. Interacts with SecDF, and other proteins may be involved. Interacts with SecA.</text>
</comment>
<dbReference type="EMBL" id="LROR01000050">
    <property type="protein sequence ID" value="OBR93845.1"/>
    <property type="molecule type" value="Genomic_DNA"/>
</dbReference>
<dbReference type="InterPro" id="IPR005807">
    <property type="entry name" value="SecE_bac"/>
</dbReference>
<evidence type="ECO:0000313" key="9">
    <source>
        <dbReference type="EMBL" id="OAA94797.1"/>
    </source>
</evidence>
<evidence type="ECO:0000313" key="10">
    <source>
        <dbReference type="EMBL" id="OBR93845.1"/>
    </source>
</evidence>
<evidence type="ECO:0000256" key="7">
    <source>
        <dbReference type="ARBA" id="ARBA00023136"/>
    </source>
</evidence>
<dbReference type="GO" id="GO:0006605">
    <property type="term" value="P:protein targeting"/>
    <property type="evidence" value="ECO:0007669"/>
    <property type="project" value="UniProtKB-UniRule"/>
</dbReference>
<evidence type="ECO:0000256" key="6">
    <source>
        <dbReference type="ARBA" id="ARBA00023010"/>
    </source>
</evidence>
<dbReference type="GO" id="GO:0008320">
    <property type="term" value="F:protein transmembrane transporter activity"/>
    <property type="evidence" value="ECO:0007669"/>
    <property type="project" value="UniProtKB-UniRule"/>
</dbReference>
<dbReference type="Pfam" id="PF00584">
    <property type="entry name" value="SecE"/>
    <property type="match status" value="1"/>
</dbReference>
<dbReference type="Gene3D" id="1.20.5.1030">
    <property type="entry name" value="Preprotein translocase secy subunit"/>
    <property type="match status" value="1"/>
</dbReference>
<evidence type="ECO:0000256" key="8">
    <source>
        <dbReference type="HAMAP-Rule" id="MF_00422"/>
    </source>
</evidence>
<reference evidence="9 11" key="1">
    <citation type="journal article" date="2015" name="Biotechnol. Bioeng.">
        <title>Genome sequence and phenotypic characterization of Caulobacter segnis.</title>
        <authorList>
            <person name="Patel S."/>
            <person name="Fletcher B."/>
            <person name="Scott D.C."/>
            <person name="Ely B."/>
        </authorList>
    </citation>
    <scope>NUCLEOTIDE SEQUENCE [LARGE SCALE GENOMIC DNA]</scope>
    <source>
        <strain evidence="9 11">PS02</strain>
    </source>
</reference>
<evidence type="ECO:0000313" key="11">
    <source>
        <dbReference type="Proteomes" id="UP000077384"/>
    </source>
</evidence>
<dbReference type="Proteomes" id="UP000093694">
    <property type="component" value="Unassembled WGS sequence"/>
</dbReference>
<sequence>MGANGDMKKVDKQTALEGGFFNFFKGLVSEFKRITWASKEHTKKATIAVVVFCAIYVVIVGVIDFGFNSLAKIIMK</sequence>
<proteinExistence type="inferred from homology"/>
<comment type="subcellular location">
    <subcellularLocation>
        <location evidence="8">Cell membrane</location>
        <topology evidence="8">Single-pass membrane protein</topology>
    </subcellularLocation>
    <subcellularLocation>
        <location evidence="1">Membrane</location>
    </subcellularLocation>
</comment>
<evidence type="ECO:0000256" key="5">
    <source>
        <dbReference type="ARBA" id="ARBA00022989"/>
    </source>
</evidence>
<evidence type="ECO:0000256" key="1">
    <source>
        <dbReference type="ARBA" id="ARBA00004370"/>
    </source>
</evidence>
<keyword evidence="3 8" id="KW-0812">Transmembrane</keyword>
<dbReference type="InterPro" id="IPR001901">
    <property type="entry name" value="Translocase_SecE/Sec61-g"/>
</dbReference>
<keyword evidence="6 8" id="KW-0811">Translocation</keyword>
<dbReference type="HAMAP" id="MF_00422">
    <property type="entry name" value="SecE"/>
    <property type="match status" value="1"/>
</dbReference>